<comment type="caution">
    <text evidence="1">The sequence shown here is derived from an EMBL/GenBank/DDBJ whole genome shotgun (WGS) entry which is preliminary data.</text>
</comment>
<sequence length="138" mass="16030">MEPTQNIGFMATTGFRYDKEKYLAQNAIHYYILESGKFTALSDVWPEMIWQQHILYWPPNDHSNDRLIAHHKHVQHTLQWLYDTLDPDAHEKQLTYALAHELKVYPSGPLESQHTTFQVPVTHLVLAQIPAALLMVLA</sequence>
<organism evidence="1 2">
    <name type="scientific">Armillaria luteobubalina</name>
    <dbReference type="NCBI Taxonomy" id="153913"/>
    <lineage>
        <taxon>Eukaryota</taxon>
        <taxon>Fungi</taxon>
        <taxon>Dikarya</taxon>
        <taxon>Basidiomycota</taxon>
        <taxon>Agaricomycotina</taxon>
        <taxon>Agaricomycetes</taxon>
        <taxon>Agaricomycetidae</taxon>
        <taxon>Agaricales</taxon>
        <taxon>Marasmiineae</taxon>
        <taxon>Physalacriaceae</taxon>
        <taxon>Armillaria</taxon>
    </lineage>
</organism>
<dbReference type="EMBL" id="JAUEPU010000015">
    <property type="protein sequence ID" value="KAK0496444.1"/>
    <property type="molecule type" value="Genomic_DNA"/>
</dbReference>
<dbReference type="AlphaFoldDB" id="A0AA39Q792"/>
<name>A0AA39Q792_9AGAR</name>
<dbReference type="Proteomes" id="UP001175228">
    <property type="component" value="Unassembled WGS sequence"/>
</dbReference>
<accession>A0AA39Q792</accession>
<reference evidence="1" key="1">
    <citation type="submission" date="2023-06" db="EMBL/GenBank/DDBJ databases">
        <authorList>
            <consortium name="Lawrence Berkeley National Laboratory"/>
            <person name="Ahrendt S."/>
            <person name="Sahu N."/>
            <person name="Indic B."/>
            <person name="Wong-Bajracharya J."/>
            <person name="Merenyi Z."/>
            <person name="Ke H.-M."/>
            <person name="Monk M."/>
            <person name="Kocsube S."/>
            <person name="Drula E."/>
            <person name="Lipzen A."/>
            <person name="Balint B."/>
            <person name="Henrissat B."/>
            <person name="Andreopoulos B."/>
            <person name="Martin F.M."/>
            <person name="Harder C.B."/>
            <person name="Rigling D."/>
            <person name="Ford K.L."/>
            <person name="Foster G.D."/>
            <person name="Pangilinan J."/>
            <person name="Papanicolaou A."/>
            <person name="Barry K."/>
            <person name="LaButti K."/>
            <person name="Viragh M."/>
            <person name="Koriabine M."/>
            <person name="Yan M."/>
            <person name="Riley R."/>
            <person name="Champramary S."/>
            <person name="Plett K.L."/>
            <person name="Tsai I.J."/>
            <person name="Slot J."/>
            <person name="Sipos G."/>
            <person name="Plett J."/>
            <person name="Nagy L.G."/>
            <person name="Grigoriev I.V."/>
        </authorList>
    </citation>
    <scope>NUCLEOTIDE SEQUENCE</scope>
    <source>
        <strain evidence="1">HWK02</strain>
    </source>
</reference>
<keyword evidence="2" id="KW-1185">Reference proteome</keyword>
<protein>
    <submittedName>
        <fullName evidence="1">Uncharacterized protein</fullName>
    </submittedName>
</protein>
<proteinExistence type="predicted"/>
<evidence type="ECO:0000313" key="2">
    <source>
        <dbReference type="Proteomes" id="UP001175228"/>
    </source>
</evidence>
<evidence type="ECO:0000313" key="1">
    <source>
        <dbReference type="EMBL" id="KAK0496444.1"/>
    </source>
</evidence>
<gene>
    <name evidence="1" type="ORF">EDD18DRAFT_1105565</name>
</gene>